<dbReference type="InterPro" id="IPR020610">
    <property type="entry name" value="Thiolase_AS"/>
</dbReference>
<evidence type="ECO:0000256" key="2">
    <source>
        <dbReference type="ARBA" id="ARBA00022679"/>
    </source>
</evidence>
<dbReference type="PROSITE" id="PS00099">
    <property type="entry name" value="THIOLASE_3"/>
    <property type="match status" value="1"/>
</dbReference>
<feature type="domain" description="Thiolase C-terminal" evidence="7">
    <location>
        <begin position="271"/>
        <end position="392"/>
    </location>
</feature>
<dbReference type="OrthoDB" id="8951704at2"/>
<name>A0A5P9NIY2_9GAMM</name>
<dbReference type="KEGG" id="halc:EY643_09220"/>
<dbReference type="NCBIfam" id="TIGR01930">
    <property type="entry name" value="AcCoA-C-Actrans"/>
    <property type="match status" value="1"/>
</dbReference>
<evidence type="ECO:0000259" key="7">
    <source>
        <dbReference type="Pfam" id="PF02803"/>
    </source>
</evidence>
<evidence type="ECO:0000256" key="1">
    <source>
        <dbReference type="ARBA" id="ARBA00010982"/>
    </source>
</evidence>
<evidence type="ECO:0000259" key="6">
    <source>
        <dbReference type="Pfam" id="PF00108"/>
    </source>
</evidence>
<keyword evidence="2 5" id="KW-0808">Transferase</keyword>
<dbReference type="PIRSF" id="PIRSF000429">
    <property type="entry name" value="Ac-CoA_Ac_transf"/>
    <property type="match status" value="1"/>
</dbReference>
<dbReference type="EC" id="2.3.1.16" evidence="8"/>
<evidence type="ECO:0000313" key="9">
    <source>
        <dbReference type="Proteomes" id="UP000326287"/>
    </source>
</evidence>
<gene>
    <name evidence="8" type="ORF">EY643_09220</name>
</gene>
<dbReference type="RefSeq" id="WP_152661930.1">
    <property type="nucleotide sequence ID" value="NZ_CP036422.1"/>
</dbReference>
<sequence>MSEESVVIVDGARTPMGGLQGSLSAVPAPELASTAVRAALSKSGISGEAVDEVFMGCVLPAGLKQCPARQAAIGADIPVATGAVTVNKACGSGMQAAIFGYDSIMAGTNKVVVAGGMESMSNAPHLLPPGSRSGLRTGHGQLFDHMFLDGLEDAYTGRAMGSFAQETANERGITREQMDAFAVESLSRAKAAIENGSLAAEIAPVNVVTRRGETLVEDDEQPHKAAVDKIPKLRPAFAKDGTITAANASSISDGASALVLMAGSEATARGLKPLARIVAHARHSQAPGEFTIAPIGAIQKLMDKTGWQIADIDLFEINEAFAMVTMLAIEDLGLDHSKVNVHGGACAQGHPIGSTGSRIMVSLMYALKKLGKKRGVAALCIGGGEATAVAIELIEE</sequence>
<dbReference type="PANTHER" id="PTHR18919:SF164">
    <property type="entry name" value="ACETYL-COA ACETYLTRANSFERASE"/>
    <property type="match status" value="1"/>
</dbReference>
<dbReference type="AlphaFoldDB" id="A0A5P9NIY2"/>
<dbReference type="PANTHER" id="PTHR18919">
    <property type="entry name" value="ACETYL-COA C-ACYLTRANSFERASE"/>
    <property type="match status" value="1"/>
</dbReference>
<feature type="active site" description="Proton acceptor" evidence="4">
    <location>
        <position position="380"/>
    </location>
</feature>
<accession>A0A5P9NIY2</accession>
<dbReference type="InterPro" id="IPR020617">
    <property type="entry name" value="Thiolase_C"/>
</dbReference>
<dbReference type="CDD" id="cd00751">
    <property type="entry name" value="thiolase"/>
    <property type="match status" value="1"/>
</dbReference>
<keyword evidence="9" id="KW-1185">Reference proteome</keyword>
<dbReference type="EMBL" id="CP036422">
    <property type="protein sequence ID" value="QFU75823.1"/>
    <property type="molecule type" value="Genomic_DNA"/>
</dbReference>
<feature type="domain" description="Thiolase N-terminal" evidence="6">
    <location>
        <begin position="6"/>
        <end position="262"/>
    </location>
</feature>
<comment type="similarity">
    <text evidence="1 5">Belongs to the thiolase-like superfamily. Thiolase family.</text>
</comment>
<evidence type="ECO:0000256" key="5">
    <source>
        <dbReference type="RuleBase" id="RU003557"/>
    </source>
</evidence>
<keyword evidence="3 5" id="KW-0012">Acyltransferase</keyword>
<organism evidence="8 9">
    <name type="scientific">Halioglobus maricola</name>
    <dbReference type="NCBI Taxonomy" id="2601894"/>
    <lineage>
        <taxon>Bacteria</taxon>
        <taxon>Pseudomonadati</taxon>
        <taxon>Pseudomonadota</taxon>
        <taxon>Gammaproteobacteria</taxon>
        <taxon>Cellvibrionales</taxon>
        <taxon>Halieaceae</taxon>
        <taxon>Halioglobus</taxon>
    </lineage>
</organism>
<feature type="active site" description="Proton acceptor" evidence="4">
    <location>
        <position position="350"/>
    </location>
</feature>
<dbReference type="Gene3D" id="3.40.47.10">
    <property type="match status" value="2"/>
</dbReference>
<dbReference type="Proteomes" id="UP000326287">
    <property type="component" value="Chromosome"/>
</dbReference>
<dbReference type="Pfam" id="PF00108">
    <property type="entry name" value="Thiolase_N"/>
    <property type="match status" value="1"/>
</dbReference>
<evidence type="ECO:0000256" key="4">
    <source>
        <dbReference type="PIRSR" id="PIRSR000429-1"/>
    </source>
</evidence>
<reference evidence="8 9" key="1">
    <citation type="submission" date="2019-02" db="EMBL/GenBank/DDBJ databases">
        <authorList>
            <person name="Li S.-H."/>
        </authorList>
    </citation>
    <scope>NUCLEOTIDE SEQUENCE [LARGE SCALE GENOMIC DNA]</scope>
    <source>
        <strain evidence="8 9">IMCC14385</strain>
    </source>
</reference>
<dbReference type="InterPro" id="IPR016039">
    <property type="entry name" value="Thiolase-like"/>
</dbReference>
<proteinExistence type="inferred from homology"/>
<dbReference type="SUPFAM" id="SSF53901">
    <property type="entry name" value="Thiolase-like"/>
    <property type="match status" value="2"/>
</dbReference>
<dbReference type="InterPro" id="IPR020616">
    <property type="entry name" value="Thiolase_N"/>
</dbReference>
<evidence type="ECO:0000256" key="3">
    <source>
        <dbReference type="ARBA" id="ARBA00023315"/>
    </source>
</evidence>
<dbReference type="InterPro" id="IPR002155">
    <property type="entry name" value="Thiolase"/>
</dbReference>
<dbReference type="Pfam" id="PF02803">
    <property type="entry name" value="Thiolase_C"/>
    <property type="match status" value="1"/>
</dbReference>
<evidence type="ECO:0000313" key="8">
    <source>
        <dbReference type="EMBL" id="QFU75823.1"/>
    </source>
</evidence>
<dbReference type="GO" id="GO:0003988">
    <property type="term" value="F:acetyl-CoA C-acyltransferase activity"/>
    <property type="evidence" value="ECO:0007669"/>
    <property type="project" value="UniProtKB-EC"/>
</dbReference>
<feature type="active site" description="Acyl-thioester intermediate" evidence="4">
    <location>
        <position position="90"/>
    </location>
</feature>
<protein>
    <submittedName>
        <fullName evidence="8">Acetyl-CoA C-acyltransferase</fullName>
        <ecNumber evidence="8">2.3.1.16</ecNumber>
    </submittedName>
</protein>